<reference evidence="1" key="1">
    <citation type="submission" date="2022-01" db="EMBL/GenBank/DDBJ databases">
        <authorList>
            <person name="Lagorce A."/>
        </authorList>
    </citation>
    <scope>NUCLEOTIDE SEQUENCE</scope>
    <source>
        <strain evidence="1">Th15_F1_A12</strain>
    </source>
</reference>
<dbReference type="EMBL" id="CAKMUD010000086">
    <property type="protein sequence ID" value="CAH1597528.1"/>
    <property type="molecule type" value="Genomic_DNA"/>
</dbReference>
<evidence type="ECO:0000313" key="2">
    <source>
        <dbReference type="Proteomes" id="UP001295462"/>
    </source>
</evidence>
<evidence type="ECO:0000313" key="1">
    <source>
        <dbReference type="EMBL" id="CAH1597528.1"/>
    </source>
</evidence>
<name>A0AAU9QRK9_9VIBR</name>
<proteinExistence type="predicted"/>
<organism evidence="1 2">
    <name type="scientific">Vibrio jasicida</name>
    <dbReference type="NCBI Taxonomy" id="766224"/>
    <lineage>
        <taxon>Bacteria</taxon>
        <taxon>Pseudomonadati</taxon>
        <taxon>Pseudomonadota</taxon>
        <taxon>Gammaproteobacteria</taxon>
        <taxon>Vibrionales</taxon>
        <taxon>Vibrionaceae</taxon>
        <taxon>Vibrio</taxon>
    </lineage>
</organism>
<accession>A0AAU9QRK9</accession>
<dbReference type="Proteomes" id="UP001295462">
    <property type="component" value="Unassembled WGS sequence"/>
</dbReference>
<dbReference type="AlphaFoldDB" id="A0AAU9QRK9"/>
<protein>
    <submittedName>
        <fullName evidence="1">Uncharacterized protein</fullName>
    </submittedName>
</protein>
<sequence>MYAQSKQESASSDIGRINSTKFDHYLRLYNDFVWWSLSLGNYENKILFDRRWVKRIDMWCCGLTVQRPR</sequence>
<gene>
    <name evidence="1" type="ORF">THF1A12_320089</name>
</gene>
<comment type="caution">
    <text evidence="1">The sequence shown here is derived from an EMBL/GenBank/DDBJ whole genome shotgun (WGS) entry which is preliminary data.</text>
</comment>